<reference evidence="1" key="1">
    <citation type="submission" date="2016-07" db="EMBL/GenBank/DDBJ databases">
        <title>De novo transcriptome assembly of four accessions of the metal hyperaccumulator plant Noccaea caerulescens.</title>
        <authorList>
            <person name="Blande D."/>
            <person name="Halimaa P."/>
            <person name="Tervahauta A.I."/>
            <person name="Aarts M.G."/>
            <person name="Karenlampi S.O."/>
        </authorList>
    </citation>
    <scope>NUCLEOTIDE SEQUENCE</scope>
</reference>
<name>A0A1J3JR36_NOCCA</name>
<dbReference type="AlphaFoldDB" id="A0A1J3JR36"/>
<evidence type="ECO:0000313" key="1">
    <source>
        <dbReference type="EMBL" id="JAU94392.1"/>
    </source>
</evidence>
<dbReference type="EMBL" id="GEVM01011546">
    <property type="protein sequence ID" value="JAU94392.1"/>
    <property type="molecule type" value="Transcribed_RNA"/>
</dbReference>
<gene>
    <name evidence="1" type="ORF">MP_TR7893_c30_g1_i1_g.23673</name>
</gene>
<organism evidence="1">
    <name type="scientific">Noccaea caerulescens</name>
    <name type="common">Alpine penny-cress</name>
    <name type="synonym">Thlaspi caerulescens</name>
    <dbReference type="NCBI Taxonomy" id="107243"/>
    <lineage>
        <taxon>Eukaryota</taxon>
        <taxon>Viridiplantae</taxon>
        <taxon>Streptophyta</taxon>
        <taxon>Embryophyta</taxon>
        <taxon>Tracheophyta</taxon>
        <taxon>Spermatophyta</taxon>
        <taxon>Magnoliopsida</taxon>
        <taxon>eudicotyledons</taxon>
        <taxon>Gunneridae</taxon>
        <taxon>Pentapetalae</taxon>
        <taxon>rosids</taxon>
        <taxon>malvids</taxon>
        <taxon>Brassicales</taxon>
        <taxon>Brassicaceae</taxon>
        <taxon>Coluteocarpeae</taxon>
        <taxon>Noccaea</taxon>
    </lineage>
</organism>
<sequence>MCKTGKHNMESNGRNAKVRASQNNHVLIKAGPLNTQVTYNMERKSNKNVDLFGKCRQCSSRKSVDLLVSCSMLWALDLSILVLKRGKKKKKKKIVCLGLIQRNCETQ</sequence>
<proteinExistence type="predicted"/>
<protein>
    <submittedName>
        <fullName evidence="1">Uncharacterized protein</fullName>
    </submittedName>
</protein>
<accession>A0A1J3JR36</accession>